<feature type="region of interest" description="Disordered" evidence="1">
    <location>
        <begin position="29"/>
        <end position="107"/>
    </location>
</feature>
<evidence type="ECO:0000313" key="5">
    <source>
        <dbReference type="Proteomes" id="UP000233551"/>
    </source>
</evidence>
<evidence type="ECO:0000313" key="3">
    <source>
        <dbReference type="EMBL" id="PKI46399.1"/>
    </source>
</evidence>
<accession>A0A218WA86</accession>
<dbReference type="EMBL" id="MTKT01004810">
    <property type="protein sequence ID" value="OWM69784.1"/>
    <property type="molecule type" value="Genomic_DNA"/>
</dbReference>
<organism evidence="2 4">
    <name type="scientific">Punica granatum</name>
    <name type="common">Pomegranate</name>
    <dbReference type="NCBI Taxonomy" id="22663"/>
    <lineage>
        <taxon>Eukaryota</taxon>
        <taxon>Viridiplantae</taxon>
        <taxon>Streptophyta</taxon>
        <taxon>Embryophyta</taxon>
        <taxon>Tracheophyta</taxon>
        <taxon>Spermatophyta</taxon>
        <taxon>Magnoliopsida</taxon>
        <taxon>eudicotyledons</taxon>
        <taxon>Gunneridae</taxon>
        <taxon>Pentapetalae</taxon>
        <taxon>rosids</taxon>
        <taxon>malvids</taxon>
        <taxon>Myrtales</taxon>
        <taxon>Lythraceae</taxon>
        <taxon>Punica</taxon>
    </lineage>
</organism>
<feature type="compositionally biased region" description="Low complexity" evidence="1">
    <location>
        <begin position="52"/>
        <end position="83"/>
    </location>
</feature>
<reference evidence="2" key="2">
    <citation type="submission" date="2017-06" db="EMBL/GenBank/DDBJ databases">
        <title>The pomegranate genome and the genomics of punicalagin biosynthesis.</title>
        <authorList>
            <person name="Xu C."/>
        </authorList>
    </citation>
    <scope>NUCLEOTIDE SEQUENCE [LARGE SCALE GENOMIC DNA]</scope>
    <source>
        <tissue evidence="2">Fresh leaf</tissue>
    </source>
</reference>
<gene>
    <name evidence="2" type="ORF">CDL15_Pgr025633</name>
    <name evidence="3" type="ORF">CRG98_033203</name>
</gene>
<name>A0A218WA86_PUNGR</name>
<proteinExistence type="predicted"/>
<keyword evidence="5" id="KW-1185">Reference proteome</keyword>
<reference evidence="4" key="1">
    <citation type="journal article" date="2017" name="Plant J.">
        <title>The pomegranate (Punica granatum L.) genome and the genomics of punicalagin biosynthesis.</title>
        <authorList>
            <person name="Qin G."/>
            <person name="Xu C."/>
            <person name="Ming R."/>
            <person name="Tang H."/>
            <person name="Guyot R."/>
            <person name="Kramer E.M."/>
            <person name="Hu Y."/>
            <person name="Yi X."/>
            <person name="Qi Y."/>
            <person name="Xu X."/>
            <person name="Gao Z."/>
            <person name="Pan H."/>
            <person name="Jian J."/>
            <person name="Tian Y."/>
            <person name="Yue Z."/>
            <person name="Xu Y."/>
        </authorList>
    </citation>
    <scope>NUCLEOTIDE SEQUENCE [LARGE SCALE GENOMIC DNA]</scope>
    <source>
        <strain evidence="4">cv. Dabenzi</strain>
    </source>
</reference>
<dbReference type="Proteomes" id="UP000197138">
    <property type="component" value="Unassembled WGS sequence"/>
</dbReference>
<comment type="caution">
    <text evidence="2">The sequence shown here is derived from an EMBL/GenBank/DDBJ whole genome shotgun (WGS) entry which is preliminary data.</text>
</comment>
<protein>
    <submittedName>
        <fullName evidence="2">Uncharacterized protein</fullName>
    </submittedName>
</protein>
<dbReference type="AlphaFoldDB" id="A0A218WA86"/>
<reference evidence="3 5" key="3">
    <citation type="submission" date="2017-11" db="EMBL/GenBank/DDBJ databases">
        <title>De-novo sequencing of pomegranate (Punica granatum L.) genome.</title>
        <authorList>
            <person name="Akparov Z."/>
            <person name="Amiraslanov A."/>
            <person name="Hajiyeva S."/>
            <person name="Abbasov M."/>
            <person name="Kaur K."/>
            <person name="Hamwieh A."/>
            <person name="Solovyev V."/>
            <person name="Salamov A."/>
            <person name="Braich B."/>
            <person name="Kosarev P."/>
            <person name="Mahmoud A."/>
            <person name="Hajiyev E."/>
            <person name="Babayeva S."/>
            <person name="Izzatullayeva V."/>
            <person name="Mammadov A."/>
            <person name="Mammadov A."/>
            <person name="Sharifova S."/>
            <person name="Ojaghi J."/>
            <person name="Eynullazada K."/>
            <person name="Bayramov B."/>
            <person name="Abdulazimova A."/>
            <person name="Shahmuradov I."/>
        </authorList>
    </citation>
    <scope>NUCLEOTIDE SEQUENCE [LARGE SCALE GENOMIC DNA]</scope>
    <source>
        <strain evidence="3">AG2017</strain>
        <strain evidence="5">cv. AG2017</strain>
        <tissue evidence="3">Leaf</tissue>
    </source>
</reference>
<sequence length="107" mass="11329">MTVRSKHSWCKDVLVGTGVAVRTLLLSKSLTPPSSSLPSTDCRPPTPSSVRSSQTPLSTSPPSTDCRPPTTSSVQSTTSTDPSLLQTRTLPNKNGESSLHLSRCCAF</sequence>
<evidence type="ECO:0000256" key="1">
    <source>
        <dbReference type="SAM" id="MobiDB-lite"/>
    </source>
</evidence>
<evidence type="ECO:0000313" key="4">
    <source>
        <dbReference type="Proteomes" id="UP000197138"/>
    </source>
</evidence>
<evidence type="ECO:0000313" key="2">
    <source>
        <dbReference type="EMBL" id="OWM69784.1"/>
    </source>
</evidence>
<dbReference type="Proteomes" id="UP000233551">
    <property type="component" value="Unassembled WGS sequence"/>
</dbReference>
<feature type="compositionally biased region" description="Polar residues" evidence="1">
    <location>
        <begin position="84"/>
        <end position="100"/>
    </location>
</feature>
<feature type="compositionally biased region" description="Low complexity" evidence="1">
    <location>
        <begin position="29"/>
        <end position="40"/>
    </location>
</feature>
<dbReference type="EMBL" id="PGOL01002629">
    <property type="protein sequence ID" value="PKI46399.1"/>
    <property type="molecule type" value="Genomic_DNA"/>
</dbReference>